<feature type="domain" description="Reverse transcriptase" evidence="1">
    <location>
        <begin position="1"/>
        <end position="51"/>
    </location>
</feature>
<dbReference type="AlphaFoldDB" id="A0A8J5SEX8"/>
<reference evidence="2" key="1">
    <citation type="journal article" date="2021" name="bioRxiv">
        <title>Whole Genome Assembly and Annotation of Northern Wild Rice, Zizania palustris L., Supports a Whole Genome Duplication in the Zizania Genus.</title>
        <authorList>
            <person name="Haas M."/>
            <person name="Kono T."/>
            <person name="Macchietto M."/>
            <person name="Millas R."/>
            <person name="McGilp L."/>
            <person name="Shao M."/>
            <person name="Duquette J."/>
            <person name="Hirsch C.N."/>
            <person name="Kimball J."/>
        </authorList>
    </citation>
    <scope>NUCLEOTIDE SEQUENCE</scope>
    <source>
        <tissue evidence="2">Fresh leaf tissue</tissue>
    </source>
</reference>
<gene>
    <name evidence="2" type="ORF">GUJ93_ZPchr0004g40512</name>
</gene>
<organism evidence="2 3">
    <name type="scientific">Zizania palustris</name>
    <name type="common">Northern wild rice</name>
    <dbReference type="NCBI Taxonomy" id="103762"/>
    <lineage>
        <taxon>Eukaryota</taxon>
        <taxon>Viridiplantae</taxon>
        <taxon>Streptophyta</taxon>
        <taxon>Embryophyta</taxon>
        <taxon>Tracheophyta</taxon>
        <taxon>Spermatophyta</taxon>
        <taxon>Magnoliopsida</taxon>
        <taxon>Liliopsida</taxon>
        <taxon>Poales</taxon>
        <taxon>Poaceae</taxon>
        <taxon>BOP clade</taxon>
        <taxon>Oryzoideae</taxon>
        <taxon>Oryzeae</taxon>
        <taxon>Zizaniinae</taxon>
        <taxon>Zizania</taxon>
    </lineage>
</organism>
<reference evidence="2" key="2">
    <citation type="submission" date="2021-02" db="EMBL/GenBank/DDBJ databases">
        <authorList>
            <person name="Kimball J.A."/>
            <person name="Haas M.W."/>
            <person name="Macchietto M."/>
            <person name="Kono T."/>
            <person name="Duquette J."/>
            <person name="Shao M."/>
        </authorList>
    </citation>
    <scope>NUCLEOTIDE SEQUENCE</scope>
    <source>
        <tissue evidence="2">Fresh leaf tissue</tissue>
    </source>
</reference>
<evidence type="ECO:0000313" key="3">
    <source>
        <dbReference type="Proteomes" id="UP000729402"/>
    </source>
</evidence>
<dbReference type="EMBL" id="JAAALK010000285">
    <property type="protein sequence ID" value="KAG8064994.1"/>
    <property type="molecule type" value="Genomic_DNA"/>
</dbReference>
<keyword evidence="3" id="KW-1185">Reference proteome</keyword>
<dbReference type="PROSITE" id="PS50878">
    <property type="entry name" value="RT_POL"/>
    <property type="match status" value="1"/>
</dbReference>
<evidence type="ECO:0000259" key="1">
    <source>
        <dbReference type="PROSITE" id="PS50878"/>
    </source>
</evidence>
<sequence length="118" mass="13135">MDDIVIKSIVKQQHSLDLDKTFESLRACGVRLNPKKCIFGMQAGKLLGYSVLSKVIEASPTQISALQRMAPLENLKQVQKLTGRLTALSRFLAISAEQSLRIFKALKGSESIKWMPEC</sequence>
<accession>A0A8J5SEX8</accession>
<comment type="caution">
    <text evidence="2">The sequence shown here is derived from an EMBL/GenBank/DDBJ whole genome shotgun (WGS) entry which is preliminary data.</text>
</comment>
<dbReference type="Proteomes" id="UP000729402">
    <property type="component" value="Unassembled WGS sequence"/>
</dbReference>
<dbReference type="InterPro" id="IPR000477">
    <property type="entry name" value="RT_dom"/>
</dbReference>
<dbReference type="OrthoDB" id="693831at2759"/>
<evidence type="ECO:0000313" key="2">
    <source>
        <dbReference type="EMBL" id="KAG8064994.1"/>
    </source>
</evidence>
<name>A0A8J5SEX8_ZIZPA</name>
<proteinExistence type="predicted"/>
<protein>
    <recommendedName>
        <fullName evidence="1">Reverse transcriptase domain-containing protein</fullName>
    </recommendedName>
</protein>